<comment type="subcellular location">
    <subcellularLocation>
        <location evidence="1">Cell outer membrane</location>
        <topology evidence="1">Multi-pass membrane protein</topology>
    </subcellularLocation>
</comment>
<dbReference type="InterPro" id="IPR011250">
    <property type="entry name" value="OMP/PagP_B-barrel"/>
</dbReference>
<dbReference type="SUPFAM" id="SSF103088">
    <property type="entry name" value="OmpA-like"/>
    <property type="match status" value="1"/>
</dbReference>
<dbReference type="InterPro" id="IPR036737">
    <property type="entry name" value="OmpA-like_sf"/>
</dbReference>
<dbReference type="InterPro" id="IPR028974">
    <property type="entry name" value="TSP_type-3_rpt"/>
</dbReference>
<dbReference type="SUPFAM" id="SSF103647">
    <property type="entry name" value="TSP type-3 repeat"/>
    <property type="match status" value="1"/>
</dbReference>
<protein>
    <submittedName>
        <fullName evidence="14">OmpA family protein</fullName>
    </submittedName>
</protein>
<dbReference type="Gene3D" id="2.40.160.20">
    <property type="match status" value="1"/>
</dbReference>
<proteinExistence type="predicted"/>
<dbReference type="Pfam" id="PF02412">
    <property type="entry name" value="TSP_3"/>
    <property type="match status" value="2"/>
</dbReference>
<dbReference type="RefSeq" id="WP_311365110.1">
    <property type="nucleotide sequence ID" value="NZ_JAVRIC010000012.1"/>
</dbReference>
<dbReference type="EMBL" id="JAVRIC010000012">
    <property type="protein sequence ID" value="MDT0497707.1"/>
    <property type="molecule type" value="Genomic_DNA"/>
</dbReference>
<evidence type="ECO:0000256" key="4">
    <source>
        <dbReference type="ARBA" id="ARBA00022692"/>
    </source>
</evidence>
<dbReference type="Proteomes" id="UP001254608">
    <property type="component" value="Unassembled WGS sequence"/>
</dbReference>
<dbReference type="InterPro" id="IPR003367">
    <property type="entry name" value="Thrombospondin_3-like_rpt"/>
</dbReference>
<feature type="domain" description="OmpA-like" evidence="13">
    <location>
        <begin position="259"/>
        <end position="379"/>
    </location>
</feature>
<dbReference type="SUPFAM" id="SSF56925">
    <property type="entry name" value="OMPA-like"/>
    <property type="match status" value="1"/>
</dbReference>
<feature type="chain" id="PRO_5046589636" evidence="12">
    <location>
        <begin position="23"/>
        <end position="379"/>
    </location>
</feature>
<evidence type="ECO:0000256" key="5">
    <source>
        <dbReference type="ARBA" id="ARBA00022729"/>
    </source>
</evidence>
<dbReference type="InterPro" id="IPR006665">
    <property type="entry name" value="OmpA-like"/>
</dbReference>
<feature type="region of interest" description="Disordered" evidence="11">
    <location>
        <begin position="195"/>
        <end position="219"/>
    </location>
</feature>
<evidence type="ECO:0000256" key="11">
    <source>
        <dbReference type="SAM" id="MobiDB-lite"/>
    </source>
</evidence>
<feature type="signal peptide" evidence="12">
    <location>
        <begin position="1"/>
        <end position="22"/>
    </location>
</feature>
<evidence type="ECO:0000256" key="9">
    <source>
        <dbReference type="ARBA" id="ARBA00023237"/>
    </source>
</evidence>
<dbReference type="InterPro" id="IPR050330">
    <property type="entry name" value="Bact_OuterMem_StrucFunc"/>
</dbReference>
<keyword evidence="15" id="KW-1185">Reference proteome</keyword>
<dbReference type="InterPro" id="IPR027385">
    <property type="entry name" value="Beta-barrel_OMP"/>
</dbReference>
<evidence type="ECO:0000256" key="3">
    <source>
        <dbReference type="ARBA" id="ARBA00022452"/>
    </source>
</evidence>
<dbReference type="PROSITE" id="PS51123">
    <property type="entry name" value="OMPA_2"/>
    <property type="match status" value="1"/>
</dbReference>
<dbReference type="PANTHER" id="PTHR30329:SF21">
    <property type="entry name" value="LIPOPROTEIN YIAD-RELATED"/>
    <property type="match status" value="1"/>
</dbReference>
<reference evidence="14 15" key="1">
    <citation type="submission" date="2023-09" db="EMBL/GenBank/DDBJ databases">
        <authorList>
            <person name="Rey-Velasco X."/>
        </authorList>
    </citation>
    <scope>NUCLEOTIDE SEQUENCE [LARGE SCALE GENOMIC DNA]</scope>
    <source>
        <strain evidence="14 15">W345</strain>
    </source>
</reference>
<dbReference type="Pfam" id="PF00691">
    <property type="entry name" value="OmpA"/>
    <property type="match status" value="1"/>
</dbReference>
<keyword evidence="3" id="KW-1134">Transmembrane beta strand</keyword>
<dbReference type="Pfam" id="PF13505">
    <property type="entry name" value="OMP_b-brl"/>
    <property type="match status" value="1"/>
</dbReference>
<keyword evidence="9" id="KW-0998">Cell outer membrane</keyword>
<sequence>MRASSVLALLGAACIFSSSAFAEEYKEMRPYFTESLTYTFGDSERNADDAWGGYIGLGAALTEYWGLEAGLFYQAFPMGGNSDPNRWEEWGVEANALYFYSRKPSFSPYFKFGLGTAWTDLETPAGDADTRQPFYQAGLGFMSAFKYFTLRGDVAYRYTDAKFSGLDDFQEPQLRLGIAIPIGKAEVAEADDKMTAPVTDSDGDGVLDDRDQCPGTPRGVRVDAKGCPIDTDGDGVPDYLDKCPASPAGTPVDSSGCPLATKVDRKFEDVNFGFDRFDLTDYARVTLDKTAGEINAMVQKNPGVRIEVEGHTDSIGTNEYNQALGVRRATAVKDYLIRKGVSGDVITTRSYGETKPIATNDTAKGRLLNRRTEIRATSE</sequence>
<evidence type="ECO:0000256" key="7">
    <source>
        <dbReference type="ARBA" id="ARBA00023114"/>
    </source>
</evidence>
<evidence type="ECO:0000256" key="10">
    <source>
        <dbReference type="PROSITE-ProRule" id="PRU00473"/>
    </source>
</evidence>
<dbReference type="PANTHER" id="PTHR30329">
    <property type="entry name" value="STATOR ELEMENT OF FLAGELLAR MOTOR COMPLEX"/>
    <property type="match status" value="1"/>
</dbReference>
<evidence type="ECO:0000256" key="2">
    <source>
        <dbReference type="ARBA" id="ARBA00022448"/>
    </source>
</evidence>
<evidence type="ECO:0000256" key="1">
    <source>
        <dbReference type="ARBA" id="ARBA00004571"/>
    </source>
</evidence>
<evidence type="ECO:0000313" key="15">
    <source>
        <dbReference type="Proteomes" id="UP001254608"/>
    </source>
</evidence>
<evidence type="ECO:0000256" key="12">
    <source>
        <dbReference type="SAM" id="SignalP"/>
    </source>
</evidence>
<comment type="caution">
    <text evidence="14">The sequence shown here is derived from an EMBL/GenBank/DDBJ whole genome shotgun (WGS) entry which is preliminary data.</text>
</comment>
<name>A0ABU2WIM4_9GAMM</name>
<evidence type="ECO:0000259" key="13">
    <source>
        <dbReference type="PROSITE" id="PS51123"/>
    </source>
</evidence>
<dbReference type="InterPro" id="IPR006664">
    <property type="entry name" value="OMP_bac"/>
</dbReference>
<dbReference type="Gene3D" id="3.30.1330.60">
    <property type="entry name" value="OmpA-like domain"/>
    <property type="match status" value="1"/>
</dbReference>
<evidence type="ECO:0000256" key="6">
    <source>
        <dbReference type="ARBA" id="ARBA00023065"/>
    </source>
</evidence>
<keyword evidence="7" id="KW-0626">Porin</keyword>
<evidence type="ECO:0000256" key="8">
    <source>
        <dbReference type="ARBA" id="ARBA00023136"/>
    </source>
</evidence>
<organism evidence="14 15">
    <name type="scientific">Banduia mediterranea</name>
    <dbReference type="NCBI Taxonomy" id="3075609"/>
    <lineage>
        <taxon>Bacteria</taxon>
        <taxon>Pseudomonadati</taxon>
        <taxon>Pseudomonadota</taxon>
        <taxon>Gammaproteobacteria</taxon>
        <taxon>Nevskiales</taxon>
        <taxon>Algiphilaceae</taxon>
        <taxon>Banduia</taxon>
    </lineage>
</organism>
<dbReference type="CDD" id="cd07185">
    <property type="entry name" value="OmpA_C-like"/>
    <property type="match status" value="1"/>
</dbReference>
<dbReference type="PRINTS" id="PR01021">
    <property type="entry name" value="OMPADOMAIN"/>
</dbReference>
<keyword evidence="8 10" id="KW-0472">Membrane</keyword>
<gene>
    <name evidence="14" type="ORF">RM530_10070</name>
</gene>
<keyword evidence="6" id="KW-0406">Ion transport</keyword>
<accession>A0ABU2WIM4</accession>
<keyword evidence="2" id="KW-0813">Transport</keyword>
<keyword evidence="4" id="KW-0812">Transmembrane</keyword>
<keyword evidence="5 12" id="KW-0732">Signal</keyword>
<evidence type="ECO:0000313" key="14">
    <source>
        <dbReference type="EMBL" id="MDT0497707.1"/>
    </source>
</evidence>